<feature type="domain" description="Tc1-like transposase DDE" evidence="1">
    <location>
        <begin position="53"/>
        <end position="108"/>
    </location>
</feature>
<evidence type="ECO:0000259" key="1">
    <source>
        <dbReference type="Pfam" id="PF13358"/>
    </source>
</evidence>
<organism evidence="2 3">
    <name type="scientific">Brachionus calyciflorus</name>
    <dbReference type="NCBI Taxonomy" id="104777"/>
    <lineage>
        <taxon>Eukaryota</taxon>
        <taxon>Metazoa</taxon>
        <taxon>Spiralia</taxon>
        <taxon>Gnathifera</taxon>
        <taxon>Rotifera</taxon>
        <taxon>Eurotatoria</taxon>
        <taxon>Monogononta</taxon>
        <taxon>Pseudotrocha</taxon>
        <taxon>Ploima</taxon>
        <taxon>Brachionidae</taxon>
        <taxon>Brachionus</taxon>
    </lineage>
</organism>
<dbReference type="Gene3D" id="3.30.420.10">
    <property type="entry name" value="Ribonuclease H-like superfamily/Ribonuclease H"/>
    <property type="match status" value="2"/>
</dbReference>
<dbReference type="AlphaFoldDB" id="A0A814LM76"/>
<dbReference type="InterPro" id="IPR038717">
    <property type="entry name" value="Tc1-like_DDE_dom"/>
</dbReference>
<dbReference type="OrthoDB" id="6507355at2759"/>
<dbReference type="Proteomes" id="UP000663879">
    <property type="component" value="Unassembled WGS sequence"/>
</dbReference>
<dbReference type="Pfam" id="PF13358">
    <property type="entry name" value="DDE_3"/>
    <property type="match status" value="1"/>
</dbReference>
<reference evidence="2" key="1">
    <citation type="submission" date="2021-02" db="EMBL/GenBank/DDBJ databases">
        <authorList>
            <person name="Nowell W R."/>
        </authorList>
    </citation>
    <scope>NUCLEOTIDE SEQUENCE</scope>
    <source>
        <strain evidence="2">Ploen Becks lab</strain>
    </source>
</reference>
<dbReference type="InterPro" id="IPR036397">
    <property type="entry name" value="RNaseH_sf"/>
</dbReference>
<comment type="caution">
    <text evidence="2">The sequence shown here is derived from an EMBL/GenBank/DDBJ whole genome shotgun (WGS) entry which is preliminary data.</text>
</comment>
<evidence type="ECO:0000313" key="2">
    <source>
        <dbReference type="EMBL" id="CAF1065593.1"/>
    </source>
</evidence>
<name>A0A814LM76_9BILA</name>
<accession>A0A814LM76</accession>
<proteinExistence type="predicted"/>
<gene>
    <name evidence="2" type="ORF">OXX778_LOCUS19483</name>
</gene>
<sequence>MEQVIFSDEMNIEVEKGINRICIRRNTAEKYNQDCIIQRTKQGSGSKGIWCYKAPFHRAKKVVEWFADQKIECLKWPANSPDLNCIENLWSWLDKELAKIGPRSLDELKRIVPEILENVPKSVTENLLDSMPRIINECLKNKWGVTHY</sequence>
<dbReference type="GO" id="GO:0003676">
    <property type="term" value="F:nucleic acid binding"/>
    <property type="evidence" value="ECO:0007669"/>
    <property type="project" value="InterPro"/>
</dbReference>
<keyword evidence="3" id="KW-1185">Reference proteome</keyword>
<evidence type="ECO:0000313" key="3">
    <source>
        <dbReference type="Proteomes" id="UP000663879"/>
    </source>
</evidence>
<protein>
    <recommendedName>
        <fullName evidence="1">Tc1-like transposase DDE domain-containing protein</fullName>
    </recommendedName>
</protein>
<dbReference type="EMBL" id="CAJNOC010005922">
    <property type="protein sequence ID" value="CAF1065593.1"/>
    <property type="molecule type" value="Genomic_DNA"/>
</dbReference>